<reference evidence="4 5" key="1">
    <citation type="journal article" date="2016" name="Front. Microbiol.">
        <title>Genomic Resource of Rice Seed Associated Bacteria.</title>
        <authorList>
            <person name="Midha S."/>
            <person name="Bansal K."/>
            <person name="Sharma S."/>
            <person name="Kumar N."/>
            <person name="Patil P.P."/>
            <person name="Chaudhry V."/>
            <person name="Patil P.B."/>
        </authorList>
    </citation>
    <scope>NUCLEOTIDE SEQUENCE [LARGE SCALE GENOMIC DNA]</scope>
    <source>
        <strain evidence="4 5">NS365</strain>
    </source>
</reference>
<sequence length="292" mass="30893">MVARARDRMEPSEASDILPLWPDRPPGGGGPSGPVEVSDKGAIHNIAVPALELYRPERANGMAVLVAAGGGYKRIQMESEARPAARWLAARGVTAFVLRYRLPGEGWTNGPLAPLQDAQRALRLVAGSAGRLKLDVARIGVLGFSAGGHLLGLAATRSAFASYAPVDGLDSGSARPARAALIYPVVTLLPPYNHTSTRVQLVGHPPTRAMSADWSVETHVRARCPPLFLVQAEDDPISDIANTALLERAAREADVPVERHVLPSGGHGFGLGRPGAPSAEWPDWYAAWAGRA</sequence>
<feature type="domain" description="BD-FAE-like" evidence="3">
    <location>
        <begin position="51"/>
        <end position="247"/>
    </location>
</feature>
<keyword evidence="1" id="KW-0378">Hydrolase</keyword>
<dbReference type="Proteomes" id="UP000078529">
    <property type="component" value="Unassembled WGS sequence"/>
</dbReference>
<dbReference type="InterPro" id="IPR049492">
    <property type="entry name" value="BD-FAE-like_dom"/>
</dbReference>
<feature type="compositionally biased region" description="Basic and acidic residues" evidence="2">
    <location>
        <begin position="1"/>
        <end position="11"/>
    </location>
</feature>
<evidence type="ECO:0000313" key="4">
    <source>
        <dbReference type="EMBL" id="KTR02722.1"/>
    </source>
</evidence>
<organism evidence="4 5">
    <name type="scientific">Aureimonas ureilytica</name>
    <dbReference type="NCBI Taxonomy" id="401562"/>
    <lineage>
        <taxon>Bacteria</taxon>
        <taxon>Pseudomonadati</taxon>
        <taxon>Pseudomonadota</taxon>
        <taxon>Alphaproteobacteria</taxon>
        <taxon>Hyphomicrobiales</taxon>
        <taxon>Aurantimonadaceae</taxon>
        <taxon>Aureimonas</taxon>
    </lineage>
</organism>
<dbReference type="InterPro" id="IPR050300">
    <property type="entry name" value="GDXG_lipolytic_enzyme"/>
</dbReference>
<evidence type="ECO:0000256" key="2">
    <source>
        <dbReference type="SAM" id="MobiDB-lite"/>
    </source>
</evidence>
<dbReference type="EMBL" id="LDQA01000069">
    <property type="protein sequence ID" value="KTR02722.1"/>
    <property type="molecule type" value="Genomic_DNA"/>
</dbReference>
<protein>
    <submittedName>
        <fullName evidence="4">Pectin acetylesterase</fullName>
    </submittedName>
</protein>
<dbReference type="InterPro" id="IPR029058">
    <property type="entry name" value="AB_hydrolase_fold"/>
</dbReference>
<dbReference type="AlphaFoldDB" id="A0A175RIX1"/>
<dbReference type="GO" id="GO:0016787">
    <property type="term" value="F:hydrolase activity"/>
    <property type="evidence" value="ECO:0007669"/>
    <property type="project" value="UniProtKB-KW"/>
</dbReference>
<keyword evidence="5" id="KW-1185">Reference proteome</keyword>
<gene>
    <name evidence="4" type="ORF">NS365_20670</name>
</gene>
<accession>A0A175RIX1</accession>
<evidence type="ECO:0000259" key="3">
    <source>
        <dbReference type="Pfam" id="PF20434"/>
    </source>
</evidence>
<dbReference type="PANTHER" id="PTHR48081">
    <property type="entry name" value="AB HYDROLASE SUPERFAMILY PROTEIN C4A8.06C"/>
    <property type="match status" value="1"/>
</dbReference>
<evidence type="ECO:0000313" key="5">
    <source>
        <dbReference type="Proteomes" id="UP000078529"/>
    </source>
</evidence>
<evidence type="ECO:0000256" key="1">
    <source>
        <dbReference type="ARBA" id="ARBA00022801"/>
    </source>
</evidence>
<dbReference type="Pfam" id="PF20434">
    <property type="entry name" value="BD-FAE"/>
    <property type="match status" value="1"/>
</dbReference>
<name>A0A175RIX1_9HYPH</name>
<dbReference type="SUPFAM" id="SSF53474">
    <property type="entry name" value="alpha/beta-Hydrolases"/>
    <property type="match status" value="1"/>
</dbReference>
<comment type="caution">
    <text evidence="4">The sequence shown here is derived from an EMBL/GenBank/DDBJ whole genome shotgun (WGS) entry which is preliminary data.</text>
</comment>
<dbReference type="PATRIC" id="fig|401562.4.peg.4171"/>
<proteinExistence type="predicted"/>
<dbReference type="Gene3D" id="3.40.50.1820">
    <property type="entry name" value="alpha/beta hydrolase"/>
    <property type="match status" value="1"/>
</dbReference>
<dbReference type="PANTHER" id="PTHR48081:SF6">
    <property type="entry name" value="PEPTIDASE S9 PROLYL OLIGOPEPTIDASE CATALYTIC DOMAIN-CONTAINING PROTEIN"/>
    <property type="match status" value="1"/>
</dbReference>
<feature type="region of interest" description="Disordered" evidence="2">
    <location>
        <begin position="1"/>
        <end position="38"/>
    </location>
</feature>